<dbReference type="STRING" id="2018661.A0A2A2JHB4"/>
<accession>A0A2A2JHB4</accession>
<dbReference type="InterPro" id="IPR050645">
    <property type="entry name" value="Histidine_acid_phosphatase"/>
</dbReference>
<comment type="caution">
    <text evidence="2">The sequence shown here is derived from an EMBL/GenBank/DDBJ whole genome shotgun (WGS) entry which is preliminary data.</text>
</comment>
<evidence type="ECO:0000313" key="3">
    <source>
        <dbReference type="Proteomes" id="UP000218231"/>
    </source>
</evidence>
<keyword evidence="3" id="KW-1185">Reference proteome</keyword>
<dbReference type="SUPFAM" id="SSF53254">
    <property type="entry name" value="Phosphoglycerate mutase-like"/>
    <property type="match status" value="1"/>
</dbReference>
<comment type="similarity">
    <text evidence="1">Belongs to the histidine acid phosphatase family.</text>
</comment>
<reference evidence="2 3" key="1">
    <citation type="journal article" date="2017" name="Curr. Biol.">
        <title>Genome architecture and evolution of a unichromosomal asexual nematode.</title>
        <authorList>
            <person name="Fradin H."/>
            <person name="Zegar C."/>
            <person name="Gutwein M."/>
            <person name="Lucas J."/>
            <person name="Kovtun M."/>
            <person name="Corcoran D."/>
            <person name="Baugh L.R."/>
            <person name="Kiontke K."/>
            <person name="Gunsalus K."/>
            <person name="Fitch D.H."/>
            <person name="Piano F."/>
        </authorList>
    </citation>
    <scope>NUCLEOTIDE SEQUENCE [LARGE SCALE GENOMIC DNA]</scope>
    <source>
        <strain evidence="2">PF1309</strain>
    </source>
</reference>
<dbReference type="InterPro" id="IPR000560">
    <property type="entry name" value="His_Pase_clade-2"/>
</dbReference>
<dbReference type="OrthoDB" id="258392at2759"/>
<dbReference type="AlphaFoldDB" id="A0A2A2JHB4"/>
<dbReference type="Pfam" id="PF00328">
    <property type="entry name" value="His_Phos_2"/>
    <property type="match status" value="1"/>
</dbReference>
<name>A0A2A2JHB4_9BILA</name>
<dbReference type="Proteomes" id="UP000218231">
    <property type="component" value="Unassembled WGS sequence"/>
</dbReference>
<dbReference type="PANTHER" id="PTHR11567">
    <property type="entry name" value="ACID PHOSPHATASE-RELATED"/>
    <property type="match status" value="1"/>
</dbReference>
<sequence length="323" mass="36845">MSQAFQAGLVLKRRYIDSLKFINPNYRRREFYVRACEEPRCIQTADSVLAAFYMNSDGTHPNDANWPGNWSPIPVHSVPAVDDKLLQVDRSCPRDLEIYAERSTDPKFVEWFATNAPLFDKIYNHAGIRITDPVAFALFFDCIQIEKNIYNFTMPDWLDAKTFDEAMKAMVITFDFVFGGPGFGEPASHEMNKLRAGNLLKTWINDMKAMISQSNEAYKAIFYSAHDTTIIPLLRIFDVKEKLLPNLADPDFVANVVLELWMKDDGSYVVKAFYYPNSIAGAINFTSMISGCPPTDECPFDIFVNRCKSYLPDNIDLECLPKV</sequence>
<evidence type="ECO:0000313" key="2">
    <source>
        <dbReference type="EMBL" id="PAV61136.1"/>
    </source>
</evidence>
<dbReference type="InterPro" id="IPR029033">
    <property type="entry name" value="His_PPase_superfam"/>
</dbReference>
<dbReference type="CDD" id="cd07061">
    <property type="entry name" value="HP_HAP_like"/>
    <property type="match status" value="1"/>
</dbReference>
<proteinExistence type="inferred from homology"/>
<dbReference type="GO" id="GO:0016791">
    <property type="term" value="F:phosphatase activity"/>
    <property type="evidence" value="ECO:0007669"/>
    <property type="project" value="TreeGrafter"/>
</dbReference>
<organism evidence="2 3">
    <name type="scientific">Diploscapter pachys</name>
    <dbReference type="NCBI Taxonomy" id="2018661"/>
    <lineage>
        <taxon>Eukaryota</taxon>
        <taxon>Metazoa</taxon>
        <taxon>Ecdysozoa</taxon>
        <taxon>Nematoda</taxon>
        <taxon>Chromadorea</taxon>
        <taxon>Rhabditida</taxon>
        <taxon>Rhabditina</taxon>
        <taxon>Rhabditomorpha</taxon>
        <taxon>Rhabditoidea</taxon>
        <taxon>Rhabditidae</taxon>
        <taxon>Diploscapter</taxon>
    </lineage>
</organism>
<evidence type="ECO:0008006" key="4">
    <source>
        <dbReference type="Google" id="ProtNLM"/>
    </source>
</evidence>
<protein>
    <recommendedName>
        <fullName evidence="4">Histidine acid phosphatase</fullName>
    </recommendedName>
</protein>
<evidence type="ECO:0000256" key="1">
    <source>
        <dbReference type="ARBA" id="ARBA00005375"/>
    </source>
</evidence>
<dbReference type="Gene3D" id="3.40.50.1240">
    <property type="entry name" value="Phosphoglycerate mutase-like"/>
    <property type="match status" value="1"/>
</dbReference>
<dbReference type="EMBL" id="LIAE01010433">
    <property type="protein sequence ID" value="PAV61136.1"/>
    <property type="molecule type" value="Genomic_DNA"/>
</dbReference>
<gene>
    <name evidence="2" type="ORF">WR25_02525</name>
</gene>
<dbReference type="PANTHER" id="PTHR11567:SF210">
    <property type="entry name" value="ACID PHOSPHATASE 5-RELATED"/>
    <property type="match status" value="1"/>
</dbReference>